<dbReference type="EMBL" id="JARK01001386">
    <property type="protein sequence ID" value="EYC11372.1"/>
    <property type="molecule type" value="Genomic_DNA"/>
</dbReference>
<keyword evidence="2" id="KW-1185">Reference proteome</keyword>
<protein>
    <submittedName>
        <fullName evidence="1">Uncharacterized protein</fullName>
    </submittedName>
</protein>
<comment type="caution">
    <text evidence="1">The sequence shown here is derived from an EMBL/GenBank/DDBJ whole genome shotgun (WGS) entry which is preliminary data.</text>
</comment>
<proteinExistence type="predicted"/>
<reference evidence="2" key="1">
    <citation type="journal article" date="2015" name="Nat. Genet.">
        <title>The genome and transcriptome of the zoonotic hookworm Ancylostoma ceylanicum identify infection-specific gene families.</title>
        <authorList>
            <person name="Schwarz E.M."/>
            <person name="Hu Y."/>
            <person name="Antoshechkin I."/>
            <person name="Miller M.M."/>
            <person name="Sternberg P.W."/>
            <person name="Aroian R.V."/>
        </authorList>
    </citation>
    <scope>NUCLEOTIDE SEQUENCE</scope>
    <source>
        <strain evidence="2">HY135</strain>
    </source>
</reference>
<dbReference type="AlphaFoldDB" id="A0A016U935"/>
<gene>
    <name evidence="1" type="primary">Acey_s0050.g1882</name>
    <name evidence="1" type="ORF">Y032_0050g1882</name>
</gene>
<organism evidence="1 2">
    <name type="scientific">Ancylostoma ceylanicum</name>
    <dbReference type="NCBI Taxonomy" id="53326"/>
    <lineage>
        <taxon>Eukaryota</taxon>
        <taxon>Metazoa</taxon>
        <taxon>Ecdysozoa</taxon>
        <taxon>Nematoda</taxon>
        <taxon>Chromadorea</taxon>
        <taxon>Rhabditida</taxon>
        <taxon>Rhabditina</taxon>
        <taxon>Rhabditomorpha</taxon>
        <taxon>Strongyloidea</taxon>
        <taxon>Ancylostomatidae</taxon>
        <taxon>Ancylostomatinae</taxon>
        <taxon>Ancylostoma</taxon>
    </lineage>
</organism>
<dbReference type="Proteomes" id="UP000024635">
    <property type="component" value="Unassembled WGS sequence"/>
</dbReference>
<evidence type="ECO:0000313" key="1">
    <source>
        <dbReference type="EMBL" id="EYC11372.1"/>
    </source>
</evidence>
<sequence length="51" mass="5556">CERSRDRSPAQPEFCTASVDVRHACLLVLVSKNSAQIVPFVIASWLSGLVV</sequence>
<evidence type="ECO:0000313" key="2">
    <source>
        <dbReference type="Proteomes" id="UP000024635"/>
    </source>
</evidence>
<name>A0A016U935_9BILA</name>
<accession>A0A016U935</accession>
<feature type="non-terminal residue" evidence="1">
    <location>
        <position position="1"/>
    </location>
</feature>